<evidence type="ECO:0000313" key="2">
    <source>
        <dbReference type="Proteomes" id="UP001234202"/>
    </source>
</evidence>
<organism evidence="1 2">
    <name type="scientific">Naganishia onofrii</name>
    <dbReference type="NCBI Taxonomy" id="1851511"/>
    <lineage>
        <taxon>Eukaryota</taxon>
        <taxon>Fungi</taxon>
        <taxon>Dikarya</taxon>
        <taxon>Basidiomycota</taxon>
        <taxon>Agaricomycotina</taxon>
        <taxon>Tremellomycetes</taxon>
        <taxon>Filobasidiales</taxon>
        <taxon>Filobasidiaceae</taxon>
        <taxon>Naganishia</taxon>
    </lineage>
</organism>
<comment type="caution">
    <text evidence="1">The sequence shown here is derived from an EMBL/GenBank/DDBJ whole genome shotgun (WGS) entry which is preliminary data.</text>
</comment>
<accession>A0ACC2XIK8</accession>
<sequence length="662" mass="74180">MSARPSSAPKNVHLVVLIHGLWGKRSIPLSKGMSLFMFLSLGNPRHLDVAREELQLAYEKALEQQTEDAGGDLPELQILVAQGNEGTFTYDGIDVCAGRVAREIEKEVQRIEKDGSSVVKDFSVMGYSVGGLIARYLIGLLHSRDPSFFVKHRPVNFTTLATPHVGIVKYRGKFWQWVAVKWGYSLLGRTGDQLYTWDKYSAQDERPLLEVMSDSEEIFIKALNSFQRIDFFANAVQDYTVPYPTGAINYDDPFVETPAKSSVDEEIVVETDEAGIIQRWYTVPIEDGVRKGKPDPPVLFERYLCHAQRTISDDQTLCRPPIFPPFLVFPRPFNWMLYASTPIFMPVFMVGVVIVFIVDSGRSRRRAKQAAGDQPLNETIATAISITSRKGEDLTASSSSCTSSFDRLLDQRSSIQIPDTVDTVRKRLDSAAKTMNNNLVRKTTGFDPELGSDESDAELQITLGTSSSHTSPDQSRRSSSGDSSQTDLSTSSTLVNESTLGGDDGLGSILNDLRHWPNGTEAHQRHGPAPQSMRQQNTTLHPPSSRMHSMVADRTEYKTSYDDKPFPHPAHDHSAYPHRPDLTAKKDVKLELTDVQRRMIRNLNRGIDATIWRKWLTWLPNVGNAHAAISVRDAGKFPEQEHGRGVVRRWAENTVMHNVRKT</sequence>
<dbReference type="EMBL" id="JASBWV010000011">
    <property type="protein sequence ID" value="KAJ9123818.1"/>
    <property type="molecule type" value="Genomic_DNA"/>
</dbReference>
<name>A0ACC2XIK8_9TREE</name>
<reference evidence="1" key="1">
    <citation type="submission" date="2023-04" db="EMBL/GenBank/DDBJ databases">
        <title>Draft Genome sequencing of Naganishia species isolated from polar environments using Oxford Nanopore Technology.</title>
        <authorList>
            <person name="Leo P."/>
            <person name="Venkateswaran K."/>
        </authorList>
    </citation>
    <scope>NUCLEOTIDE SEQUENCE</scope>
    <source>
        <strain evidence="1">DBVPG 5303</strain>
    </source>
</reference>
<keyword evidence="2" id="KW-1185">Reference proteome</keyword>
<dbReference type="Proteomes" id="UP001234202">
    <property type="component" value="Unassembled WGS sequence"/>
</dbReference>
<evidence type="ECO:0000313" key="1">
    <source>
        <dbReference type="EMBL" id="KAJ9123818.1"/>
    </source>
</evidence>
<protein>
    <submittedName>
        <fullName evidence="1">Uncharacterized protein</fullName>
    </submittedName>
</protein>
<proteinExistence type="predicted"/>
<gene>
    <name evidence="1" type="ORF">QFC24_003595</name>
</gene>